<dbReference type="GO" id="GO:0008652">
    <property type="term" value="P:amino acid biosynthetic process"/>
    <property type="evidence" value="ECO:0007669"/>
    <property type="project" value="UniProtKB-KW"/>
</dbReference>
<dbReference type="InterPro" id="IPR041121">
    <property type="entry name" value="SDH_C"/>
</dbReference>
<protein>
    <recommendedName>
        <fullName evidence="2 8">Shikimate dehydrogenase (NADP(+))</fullName>
        <shortName evidence="8">SDH</shortName>
        <ecNumber evidence="2 8">1.1.1.25</ecNumber>
    </recommendedName>
</protein>
<gene>
    <name evidence="8" type="primary">aroE</name>
    <name evidence="12" type="ORF">SAMN05216522_11845</name>
</gene>
<dbReference type="GO" id="GO:0050661">
    <property type="term" value="F:NADP binding"/>
    <property type="evidence" value="ECO:0007669"/>
    <property type="project" value="InterPro"/>
</dbReference>
<feature type="domain" description="SDH C-terminal" evidence="11">
    <location>
        <begin position="238"/>
        <end position="263"/>
    </location>
</feature>
<sequence>MHKYEYIVIGNPISHSKSPFIHQLFAKQTAIPHRYGSLLVELGAFEKSVKQFFEQGGKGANVTLPFKQEAFTLADHLTERAQCAGAVNTLKLLENGEILGDNTDGIGLVSDIHRHFNLKEHAKVLILGAGGASRGAIQPLLHAGYQLSISNRTQSKAEAMIDEFKKIGLLSLHNESDNHHDYDLIINATSSGVSGKLPALSENCLTPTTCCYDMFYQVGNTPFIDWAISHNVKGTADGLGMLVGQAAHAFTLWHDTMPDINPVIVQLRNEMSA</sequence>
<dbReference type="SUPFAM" id="SSF51735">
    <property type="entry name" value="NAD(P)-binding Rossmann-fold domains"/>
    <property type="match status" value="1"/>
</dbReference>
<feature type="domain" description="Shikimate dehydrogenase substrate binding N-terminal" evidence="10">
    <location>
        <begin position="8"/>
        <end position="90"/>
    </location>
</feature>
<dbReference type="GO" id="GO:0019632">
    <property type="term" value="P:shikimate metabolic process"/>
    <property type="evidence" value="ECO:0007669"/>
    <property type="project" value="InterPro"/>
</dbReference>
<organism evidence="12 13">
    <name type="scientific">Rosenbergiella nectarea</name>
    <dbReference type="NCBI Taxonomy" id="988801"/>
    <lineage>
        <taxon>Bacteria</taxon>
        <taxon>Pseudomonadati</taxon>
        <taxon>Pseudomonadota</taxon>
        <taxon>Gammaproteobacteria</taxon>
        <taxon>Enterobacterales</taxon>
        <taxon>Erwiniaceae</taxon>
        <taxon>Rosenbergiella</taxon>
    </lineage>
</organism>
<dbReference type="InterPro" id="IPR013708">
    <property type="entry name" value="Shikimate_DH-bd_N"/>
</dbReference>
<keyword evidence="6 8" id="KW-0057">Aromatic amino acid biosynthesis</keyword>
<dbReference type="EMBL" id="FOGC01000018">
    <property type="protein sequence ID" value="SER27697.1"/>
    <property type="molecule type" value="Genomic_DNA"/>
</dbReference>
<feature type="binding site" evidence="8">
    <location>
        <position position="245"/>
    </location>
    <ligand>
        <name>shikimate</name>
        <dbReference type="ChEBI" id="CHEBI:36208"/>
    </ligand>
</feature>
<feature type="binding site" evidence="8">
    <location>
        <position position="63"/>
    </location>
    <ligand>
        <name>shikimate</name>
        <dbReference type="ChEBI" id="CHEBI:36208"/>
    </ligand>
</feature>
<dbReference type="Pfam" id="PF01488">
    <property type="entry name" value="Shikimate_DH"/>
    <property type="match status" value="1"/>
</dbReference>
<feature type="domain" description="Quinate/shikimate 5-dehydrogenase/glutamyl-tRNA reductase" evidence="9">
    <location>
        <begin position="116"/>
        <end position="191"/>
    </location>
</feature>
<dbReference type="EC" id="1.1.1.25" evidence="2 8"/>
<keyword evidence="4 8" id="KW-0521">NADP</keyword>
<name>A0A1H9MVZ5_9GAMM</name>
<dbReference type="InterPro" id="IPR006151">
    <property type="entry name" value="Shikm_DH/Glu-tRNA_Rdtase"/>
</dbReference>
<dbReference type="Pfam" id="PF08501">
    <property type="entry name" value="Shikimate_dh_N"/>
    <property type="match status" value="1"/>
</dbReference>
<dbReference type="OrthoDB" id="9776868at2"/>
<dbReference type="Gene3D" id="3.40.50.720">
    <property type="entry name" value="NAD(P)-binding Rossmann-like Domain"/>
    <property type="match status" value="1"/>
</dbReference>
<feature type="binding site" evidence="8">
    <location>
        <begin position="128"/>
        <end position="132"/>
    </location>
    <ligand>
        <name>NADP(+)</name>
        <dbReference type="ChEBI" id="CHEBI:58349"/>
    </ligand>
</feature>
<feature type="binding site" evidence="8">
    <location>
        <begin position="16"/>
        <end position="18"/>
    </location>
    <ligand>
        <name>shikimate</name>
        <dbReference type="ChEBI" id="CHEBI:36208"/>
    </ligand>
</feature>
<dbReference type="GO" id="GO:0009073">
    <property type="term" value="P:aromatic amino acid family biosynthetic process"/>
    <property type="evidence" value="ECO:0007669"/>
    <property type="project" value="UniProtKB-KW"/>
</dbReference>
<dbReference type="PANTHER" id="PTHR21089:SF1">
    <property type="entry name" value="BIFUNCTIONAL 3-DEHYDROQUINATE DEHYDRATASE_SHIKIMATE DEHYDROGENASE, CHLOROPLASTIC"/>
    <property type="match status" value="1"/>
</dbReference>
<accession>A0A1H9MVZ5</accession>
<keyword evidence="5 8" id="KW-0560">Oxidoreductase</keyword>
<dbReference type="Proteomes" id="UP000242515">
    <property type="component" value="Unassembled WGS sequence"/>
</dbReference>
<dbReference type="InterPro" id="IPR036291">
    <property type="entry name" value="NAD(P)-bd_dom_sf"/>
</dbReference>
<dbReference type="NCBIfam" id="TIGR00507">
    <property type="entry name" value="aroE"/>
    <property type="match status" value="1"/>
</dbReference>
<dbReference type="SUPFAM" id="SSF53223">
    <property type="entry name" value="Aminoacid dehydrogenase-like, N-terminal domain"/>
    <property type="match status" value="1"/>
</dbReference>
<dbReference type="AlphaFoldDB" id="A0A1H9MVZ5"/>
<proteinExistence type="inferred from homology"/>
<evidence type="ECO:0000313" key="13">
    <source>
        <dbReference type="Proteomes" id="UP000242515"/>
    </source>
</evidence>
<dbReference type="Pfam" id="PF18317">
    <property type="entry name" value="SDH_C"/>
    <property type="match status" value="1"/>
</dbReference>
<feature type="binding site" evidence="8">
    <location>
        <position position="104"/>
    </location>
    <ligand>
        <name>shikimate</name>
        <dbReference type="ChEBI" id="CHEBI:36208"/>
    </ligand>
</feature>
<dbReference type="InterPro" id="IPR046346">
    <property type="entry name" value="Aminoacid_DH-like_N_sf"/>
</dbReference>
<dbReference type="InterPro" id="IPR022893">
    <property type="entry name" value="Shikimate_DH_fam"/>
</dbReference>
<dbReference type="Gene3D" id="3.40.50.10860">
    <property type="entry name" value="Leucine Dehydrogenase, chain A, domain 1"/>
    <property type="match status" value="1"/>
</dbReference>
<evidence type="ECO:0000256" key="5">
    <source>
        <dbReference type="ARBA" id="ARBA00023002"/>
    </source>
</evidence>
<comment type="similarity">
    <text evidence="8">Belongs to the shikimate dehydrogenase family.</text>
</comment>
<comment type="catalytic activity">
    <reaction evidence="7 8">
        <text>shikimate + NADP(+) = 3-dehydroshikimate + NADPH + H(+)</text>
        <dbReference type="Rhea" id="RHEA:17737"/>
        <dbReference type="ChEBI" id="CHEBI:15378"/>
        <dbReference type="ChEBI" id="CHEBI:16630"/>
        <dbReference type="ChEBI" id="CHEBI:36208"/>
        <dbReference type="ChEBI" id="CHEBI:57783"/>
        <dbReference type="ChEBI" id="CHEBI:58349"/>
        <dbReference type="EC" id="1.1.1.25"/>
    </reaction>
</comment>
<comment type="function">
    <text evidence="8">Involved in the biosynthesis of the chorismate, which leads to the biosynthesis of aromatic amino acids. Catalyzes the reversible NADPH linked reduction of 3-dehydroshikimate (DHSA) to yield shikimate (SA).</text>
</comment>
<comment type="pathway">
    <text evidence="1 8">Metabolic intermediate biosynthesis; chorismate biosynthesis; chorismate from D-erythrose 4-phosphate and phosphoenolpyruvate: step 4/7.</text>
</comment>
<evidence type="ECO:0000256" key="6">
    <source>
        <dbReference type="ARBA" id="ARBA00023141"/>
    </source>
</evidence>
<evidence type="ECO:0000259" key="9">
    <source>
        <dbReference type="Pfam" id="PF01488"/>
    </source>
</evidence>
<keyword evidence="13" id="KW-1185">Reference proteome</keyword>
<feature type="binding site" evidence="8">
    <location>
        <position position="238"/>
    </location>
    <ligand>
        <name>NADP(+)</name>
        <dbReference type="ChEBI" id="CHEBI:58349"/>
    </ligand>
</feature>
<dbReference type="GO" id="GO:0005829">
    <property type="term" value="C:cytosol"/>
    <property type="evidence" value="ECO:0007669"/>
    <property type="project" value="TreeGrafter"/>
</dbReference>
<dbReference type="HAMAP" id="MF_00222">
    <property type="entry name" value="Shikimate_DH_AroE"/>
    <property type="match status" value="1"/>
</dbReference>
<evidence type="ECO:0000256" key="3">
    <source>
        <dbReference type="ARBA" id="ARBA00022605"/>
    </source>
</evidence>
<evidence type="ECO:0000259" key="11">
    <source>
        <dbReference type="Pfam" id="PF18317"/>
    </source>
</evidence>
<dbReference type="InterPro" id="IPR011342">
    <property type="entry name" value="Shikimate_DH"/>
</dbReference>
<dbReference type="GO" id="GO:0009423">
    <property type="term" value="P:chorismate biosynthetic process"/>
    <property type="evidence" value="ECO:0007669"/>
    <property type="project" value="UniProtKB-UniRule"/>
</dbReference>
<dbReference type="RefSeq" id="WP_092678386.1">
    <property type="nucleotide sequence ID" value="NZ_FOGC01000018.1"/>
</dbReference>
<dbReference type="PANTHER" id="PTHR21089">
    <property type="entry name" value="SHIKIMATE DEHYDROGENASE"/>
    <property type="match status" value="1"/>
</dbReference>
<evidence type="ECO:0000256" key="4">
    <source>
        <dbReference type="ARBA" id="ARBA00022857"/>
    </source>
</evidence>
<comment type="subunit">
    <text evidence="8">Homodimer.</text>
</comment>
<dbReference type="FunFam" id="3.40.50.10860:FF:000006">
    <property type="entry name" value="Shikimate dehydrogenase (NADP(+))"/>
    <property type="match status" value="1"/>
</dbReference>
<evidence type="ECO:0000256" key="2">
    <source>
        <dbReference type="ARBA" id="ARBA00012962"/>
    </source>
</evidence>
<feature type="binding site" evidence="8">
    <location>
        <position position="216"/>
    </location>
    <ligand>
        <name>shikimate</name>
        <dbReference type="ChEBI" id="CHEBI:36208"/>
    </ligand>
</feature>
<evidence type="ECO:0000256" key="7">
    <source>
        <dbReference type="ARBA" id="ARBA00049442"/>
    </source>
</evidence>
<dbReference type="STRING" id="988801.SAMN05216522_11845"/>
<feature type="binding site" evidence="8">
    <location>
        <begin position="151"/>
        <end position="156"/>
    </location>
    <ligand>
        <name>NADP(+)</name>
        <dbReference type="ChEBI" id="CHEBI:58349"/>
    </ligand>
</feature>
<feature type="binding site" evidence="8">
    <location>
        <position position="214"/>
    </location>
    <ligand>
        <name>NADP(+)</name>
        <dbReference type="ChEBI" id="CHEBI:58349"/>
    </ligand>
</feature>
<feature type="binding site" evidence="8">
    <location>
        <position position="79"/>
    </location>
    <ligand>
        <name>NADP(+)</name>
        <dbReference type="ChEBI" id="CHEBI:58349"/>
    </ligand>
</feature>
<evidence type="ECO:0000256" key="8">
    <source>
        <dbReference type="HAMAP-Rule" id="MF_00222"/>
    </source>
</evidence>
<reference evidence="13" key="1">
    <citation type="submission" date="2016-10" db="EMBL/GenBank/DDBJ databases">
        <authorList>
            <person name="Varghese N."/>
            <person name="Submissions S."/>
        </authorList>
    </citation>
    <scope>NUCLEOTIDE SEQUENCE [LARGE SCALE GENOMIC DNA]</scope>
    <source>
        <strain evidence="13">8N4</strain>
    </source>
</reference>
<dbReference type="GO" id="GO:0004764">
    <property type="term" value="F:shikimate 3-dehydrogenase (NADP+) activity"/>
    <property type="evidence" value="ECO:0007669"/>
    <property type="project" value="UniProtKB-UniRule"/>
</dbReference>
<dbReference type="CDD" id="cd01065">
    <property type="entry name" value="NAD_bind_Shikimate_DH"/>
    <property type="match status" value="1"/>
</dbReference>
<keyword evidence="3 8" id="KW-0028">Amino-acid biosynthesis</keyword>
<dbReference type="UniPathway" id="UPA00053">
    <property type="reaction ID" value="UER00087"/>
</dbReference>
<evidence type="ECO:0000256" key="1">
    <source>
        <dbReference type="ARBA" id="ARBA00004871"/>
    </source>
</evidence>
<evidence type="ECO:0000259" key="10">
    <source>
        <dbReference type="Pfam" id="PF08501"/>
    </source>
</evidence>
<feature type="active site" description="Proton acceptor" evidence="8">
    <location>
        <position position="67"/>
    </location>
</feature>
<dbReference type="NCBIfam" id="NF001310">
    <property type="entry name" value="PRK00258.1-2"/>
    <property type="match status" value="1"/>
</dbReference>
<evidence type="ECO:0000313" key="12">
    <source>
        <dbReference type="EMBL" id="SER27697.1"/>
    </source>
</evidence>
<feature type="binding site" evidence="8">
    <location>
        <position position="88"/>
    </location>
    <ligand>
        <name>shikimate</name>
        <dbReference type="ChEBI" id="CHEBI:36208"/>
    </ligand>
</feature>